<name>A0ABN9RG36_9DINO</name>
<protein>
    <submittedName>
        <fullName evidence="2">Uncharacterized protein</fullName>
    </submittedName>
</protein>
<comment type="caution">
    <text evidence="2">The sequence shown here is derived from an EMBL/GenBank/DDBJ whole genome shotgun (WGS) entry which is preliminary data.</text>
</comment>
<evidence type="ECO:0000313" key="2">
    <source>
        <dbReference type="EMBL" id="CAK0817066.1"/>
    </source>
</evidence>
<feature type="coiled-coil region" evidence="1">
    <location>
        <begin position="17"/>
        <end position="44"/>
    </location>
</feature>
<reference evidence="2" key="1">
    <citation type="submission" date="2023-10" db="EMBL/GenBank/DDBJ databases">
        <authorList>
            <person name="Chen Y."/>
            <person name="Shah S."/>
            <person name="Dougan E. K."/>
            <person name="Thang M."/>
            <person name="Chan C."/>
        </authorList>
    </citation>
    <scope>NUCLEOTIDE SEQUENCE [LARGE SCALE GENOMIC DNA]</scope>
</reference>
<sequence length="51" mass="5575">APPAGAAQCPSQLARRIAHLESDVAQLRQRKQQLEGENEALAAELERPDLQ</sequence>
<keyword evidence="1" id="KW-0175">Coiled coil</keyword>
<feature type="non-terminal residue" evidence="2">
    <location>
        <position position="51"/>
    </location>
</feature>
<feature type="non-terminal residue" evidence="2">
    <location>
        <position position="1"/>
    </location>
</feature>
<evidence type="ECO:0000313" key="3">
    <source>
        <dbReference type="Proteomes" id="UP001189429"/>
    </source>
</evidence>
<organism evidence="2 3">
    <name type="scientific">Prorocentrum cordatum</name>
    <dbReference type="NCBI Taxonomy" id="2364126"/>
    <lineage>
        <taxon>Eukaryota</taxon>
        <taxon>Sar</taxon>
        <taxon>Alveolata</taxon>
        <taxon>Dinophyceae</taxon>
        <taxon>Prorocentrales</taxon>
        <taxon>Prorocentraceae</taxon>
        <taxon>Prorocentrum</taxon>
    </lineage>
</organism>
<evidence type="ECO:0000256" key="1">
    <source>
        <dbReference type="SAM" id="Coils"/>
    </source>
</evidence>
<dbReference type="Proteomes" id="UP001189429">
    <property type="component" value="Unassembled WGS sequence"/>
</dbReference>
<gene>
    <name evidence="2" type="ORF">PCOR1329_LOCUS19787</name>
</gene>
<dbReference type="Gene3D" id="1.20.5.1700">
    <property type="match status" value="1"/>
</dbReference>
<accession>A0ABN9RG36</accession>
<dbReference type="EMBL" id="CAUYUJ010006346">
    <property type="protein sequence ID" value="CAK0817066.1"/>
    <property type="molecule type" value="Genomic_DNA"/>
</dbReference>
<keyword evidence="3" id="KW-1185">Reference proteome</keyword>
<proteinExistence type="predicted"/>